<keyword evidence="1" id="KW-0677">Repeat</keyword>
<feature type="repeat" description="ANK" evidence="5">
    <location>
        <begin position="946"/>
        <end position="978"/>
    </location>
</feature>
<name>A0A1V6T3G1_9EURO</name>
<dbReference type="Pfam" id="PF00023">
    <property type="entry name" value="Ank"/>
    <property type="match status" value="1"/>
</dbReference>
<feature type="repeat" description="ANK" evidence="5">
    <location>
        <begin position="612"/>
        <end position="644"/>
    </location>
</feature>
<dbReference type="SUPFAM" id="SSF48403">
    <property type="entry name" value="Ankyrin repeat"/>
    <property type="match status" value="2"/>
</dbReference>
<dbReference type="GO" id="GO:0004672">
    <property type="term" value="F:protein kinase activity"/>
    <property type="evidence" value="ECO:0007669"/>
    <property type="project" value="InterPro"/>
</dbReference>
<dbReference type="Proteomes" id="UP000191285">
    <property type="component" value="Unassembled WGS sequence"/>
</dbReference>
<dbReference type="Gene3D" id="1.10.510.10">
    <property type="entry name" value="Transferase(Phosphotransferase) domain 1"/>
    <property type="match status" value="1"/>
</dbReference>
<evidence type="ECO:0000313" key="9">
    <source>
        <dbReference type="Proteomes" id="UP000191285"/>
    </source>
</evidence>
<evidence type="ECO:0000259" key="7">
    <source>
        <dbReference type="PROSITE" id="PS50011"/>
    </source>
</evidence>
<dbReference type="PROSITE" id="PS00107">
    <property type="entry name" value="PROTEIN_KINASE_ATP"/>
    <property type="match status" value="1"/>
</dbReference>
<feature type="binding site" evidence="6">
    <location>
        <position position="109"/>
    </location>
    <ligand>
        <name>ATP</name>
        <dbReference type="ChEBI" id="CHEBI:30616"/>
    </ligand>
</feature>
<dbReference type="SMART" id="SM00248">
    <property type="entry name" value="ANK"/>
    <property type="match status" value="7"/>
</dbReference>
<evidence type="ECO:0000256" key="1">
    <source>
        <dbReference type="ARBA" id="ARBA00022737"/>
    </source>
</evidence>
<sequence length="1125" mass="124855">MDHFESSFTADSSAPQLSASWIRESSDQAVHTEPPSSSDIIIAQLAVIGLWMGRECREITNNTDSIFRIDTQVDSGGLVGQGYSASILDGSHTMMVNNTSKNGTFVVRKHVRSWGLGGRSTAIDFVRELRVLIHDTIRKSPNIVSLISFEWMFWPGEEPSLSPQTCLERSELGDLASFQRVHRLSYYEKRKIFLDIAHGLVALHDSGVVHGDIKSENVLIFENEGVYQAKLCDFGFAVILADIKEDKARLLGGTSPWTAPEFRRELPCPHHLLKLTDVYSLGLLIWRVLLDGQNPFEYLLLKNISSADEVKSGDPSLLHYAQASIILRAEYSSFIEEIWSLLACTIQKNPLKRKLRTAIRTMSSESRPIIQAARQLSNEPLILAQETFNIRNICLPIRLRMMKHLKSSAMQLGHRPEAKPDNLNYSYPVTRGVIDVAIGDGGFDLDDDPTEALKWITILADNQSVPMQAIILRMYDYFNKPWPLGLKQKANDYLGNGVVNGSVTAALDYEKYWPSFEFQTQSEPEGLFLENRSFYGNGTGLHLSVKALDIGDILTLYQNVSLLGVKSPILQQMYGLDKGNTLLHACAMLGLPEVADVLISEFRVDINARNDNGDTPLLAACRNGKFPMVFKLAAKGARADIANINDETPLHWVLNVPDEEFVFQGQSVNKLSISIDSLVYAGGDLEARAGAWASRADMFNSLIWISGTPLHRAVARRNLPAARALILKGANPTSLDEEGQITPIHIAMLHHNAPMLGMLLYSCRLSLNTYDANGHSLYSRALSMGSVFEMIIIHGKDYPKAVADTLDILIGRGFNITCAKIDRAGGECYKLDALFVAAFYERHLWVQYLLSSKQCMQVLDINRRQGEHSMTALHQSIHCHRKSTFISLLEAGADPKLKCSTWSIKETGIDMETTSLHLVAQQGDPDLFFTTRLLEYDLEIDAVDFYGITPFTSAVTEGNLHIANALLKRGADINKRTGVRGSKPEHQQSVLAKILQRDCILVVNRLKYLVSNLEDVDPGLARHGPAADFMVEESRSALHVLLGVNKGREDAAFRTCLDILLKAFPLPSQLDFLDNEGRTPLDIAASHGNETAVKALLFAGATEHKLDLPGSLCKQFQDFGLQGLS</sequence>
<dbReference type="STRING" id="303698.A0A1V6T3G1"/>
<dbReference type="Pfam" id="PF13637">
    <property type="entry name" value="Ank_4"/>
    <property type="match status" value="1"/>
</dbReference>
<dbReference type="Pfam" id="PF00069">
    <property type="entry name" value="Pkinase"/>
    <property type="match status" value="1"/>
</dbReference>
<accession>A0A1V6T3G1</accession>
<dbReference type="PROSITE" id="PS50088">
    <property type="entry name" value="ANK_REPEAT"/>
    <property type="match status" value="4"/>
</dbReference>
<dbReference type="PANTHER" id="PTHR24198:SF165">
    <property type="entry name" value="ANKYRIN REPEAT-CONTAINING PROTEIN-RELATED"/>
    <property type="match status" value="1"/>
</dbReference>
<dbReference type="PROSITE" id="PS50011">
    <property type="entry name" value="PROTEIN_KINASE_DOM"/>
    <property type="match status" value="1"/>
</dbReference>
<dbReference type="PROSITE" id="PS00108">
    <property type="entry name" value="PROTEIN_KINASE_ST"/>
    <property type="match status" value="1"/>
</dbReference>
<dbReference type="OrthoDB" id="626167at2759"/>
<evidence type="ECO:0000256" key="2">
    <source>
        <dbReference type="ARBA" id="ARBA00022741"/>
    </source>
</evidence>
<dbReference type="InterPro" id="IPR002110">
    <property type="entry name" value="Ankyrin_rpt"/>
</dbReference>
<evidence type="ECO:0000256" key="4">
    <source>
        <dbReference type="ARBA" id="ARBA00023043"/>
    </source>
</evidence>
<dbReference type="Pfam" id="PF12796">
    <property type="entry name" value="Ank_2"/>
    <property type="match status" value="2"/>
</dbReference>
<dbReference type="AlphaFoldDB" id="A0A1V6T3G1"/>
<dbReference type="InterPro" id="IPR008271">
    <property type="entry name" value="Ser/Thr_kinase_AS"/>
</dbReference>
<keyword evidence="4 5" id="KW-0040">ANK repeat</keyword>
<feature type="repeat" description="ANK" evidence="5">
    <location>
        <begin position="705"/>
        <end position="737"/>
    </location>
</feature>
<reference evidence="9" key="1">
    <citation type="journal article" date="2017" name="Nat. Microbiol.">
        <title>Global analysis of biosynthetic gene clusters reveals vast potential of secondary metabolite production in Penicillium species.</title>
        <authorList>
            <person name="Nielsen J.C."/>
            <person name="Grijseels S."/>
            <person name="Prigent S."/>
            <person name="Ji B."/>
            <person name="Dainat J."/>
            <person name="Nielsen K.F."/>
            <person name="Frisvad J.C."/>
            <person name="Workman M."/>
            <person name="Nielsen J."/>
        </authorList>
    </citation>
    <scope>NUCLEOTIDE SEQUENCE [LARGE SCALE GENOMIC DNA]</scope>
    <source>
        <strain evidence="9">IBT 24891</strain>
    </source>
</reference>
<gene>
    <name evidence="8" type="ORF">PENSTE_c013G09561</name>
</gene>
<feature type="repeat" description="ANK" evidence="5">
    <location>
        <begin position="1076"/>
        <end position="1108"/>
    </location>
</feature>
<evidence type="ECO:0000256" key="6">
    <source>
        <dbReference type="PROSITE-ProRule" id="PRU10141"/>
    </source>
</evidence>
<dbReference type="PANTHER" id="PTHR24198">
    <property type="entry name" value="ANKYRIN REPEAT AND PROTEIN KINASE DOMAIN-CONTAINING PROTEIN"/>
    <property type="match status" value="1"/>
</dbReference>
<dbReference type="SMART" id="SM00220">
    <property type="entry name" value="S_TKc"/>
    <property type="match status" value="1"/>
</dbReference>
<dbReference type="InterPro" id="IPR011009">
    <property type="entry name" value="Kinase-like_dom_sf"/>
</dbReference>
<dbReference type="EMBL" id="MLKD01000013">
    <property type="protein sequence ID" value="OQE20459.1"/>
    <property type="molecule type" value="Genomic_DNA"/>
</dbReference>
<keyword evidence="3 6" id="KW-0067">ATP-binding</keyword>
<dbReference type="InterPro" id="IPR000719">
    <property type="entry name" value="Prot_kinase_dom"/>
</dbReference>
<dbReference type="InterPro" id="IPR017441">
    <property type="entry name" value="Protein_kinase_ATP_BS"/>
</dbReference>
<protein>
    <recommendedName>
        <fullName evidence="7">Protein kinase domain-containing protein</fullName>
    </recommendedName>
</protein>
<dbReference type="Gene3D" id="1.25.40.20">
    <property type="entry name" value="Ankyrin repeat-containing domain"/>
    <property type="match status" value="3"/>
</dbReference>
<evidence type="ECO:0000256" key="5">
    <source>
        <dbReference type="PROSITE-ProRule" id="PRU00023"/>
    </source>
</evidence>
<proteinExistence type="predicted"/>
<keyword evidence="2 6" id="KW-0547">Nucleotide-binding</keyword>
<comment type="caution">
    <text evidence="8">The sequence shown here is derived from an EMBL/GenBank/DDBJ whole genome shotgun (WGS) entry which is preliminary data.</text>
</comment>
<organism evidence="8 9">
    <name type="scientific">Penicillium steckii</name>
    <dbReference type="NCBI Taxonomy" id="303698"/>
    <lineage>
        <taxon>Eukaryota</taxon>
        <taxon>Fungi</taxon>
        <taxon>Dikarya</taxon>
        <taxon>Ascomycota</taxon>
        <taxon>Pezizomycotina</taxon>
        <taxon>Eurotiomycetes</taxon>
        <taxon>Eurotiomycetidae</taxon>
        <taxon>Eurotiales</taxon>
        <taxon>Aspergillaceae</taxon>
        <taxon>Penicillium</taxon>
    </lineage>
</organism>
<dbReference type="PROSITE" id="PS50297">
    <property type="entry name" value="ANK_REP_REGION"/>
    <property type="match status" value="3"/>
</dbReference>
<dbReference type="GO" id="GO:0005524">
    <property type="term" value="F:ATP binding"/>
    <property type="evidence" value="ECO:0007669"/>
    <property type="project" value="UniProtKB-UniRule"/>
</dbReference>
<dbReference type="SUPFAM" id="SSF56112">
    <property type="entry name" value="Protein kinase-like (PK-like)"/>
    <property type="match status" value="1"/>
</dbReference>
<keyword evidence="9" id="KW-1185">Reference proteome</keyword>
<dbReference type="InterPro" id="IPR036770">
    <property type="entry name" value="Ankyrin_rpt-contain_sf"/>
</dbReference>
<evidence type="ECO:0000313" key="8">
    <source>
        <dbReference type="EMBL" id="OQE20459.1"/>
    </source>
</evidence>
<evidence type="ECO:0000256" key="3">
    <source>
        <dbReference type="ARBA" id="ARBA00022840"/>
    </source>
</evidence>
<feature type="domain" description="Protein kinase" evidence="7">
    <location>
        <begin position="73"/>
        <end position="370"/>
    </location>
</feature>